<sequence>MGLKNVALCQLSVPLPDIQIESRTHEESILKPRELPTVNKWSVFELNGWNTPKAFEQPHFASMAIELIKKLHDSVGMDVVLIEQQRMRSGGSRSVPEVIAQINVLEGMLHALLANDRTCFTESVSPAKVTSYWVGDDAQPTVKKLSPSQRYARTKKAKVAVVDKWLDHISTTTGSDATDVPVQFADNVISDFHNQATRLKKRDDLCDSLLQAVAWTHWQTNRALVHRNLHSNLDVHNLLR</sequence>
<dbReference type="GO" id="GO:0070336">
    <property type="term" value="F:flap-structured DNA binding"/>
    <property type="evidence" value="ECO:0007669"/>
    <property type="project" value="TreeGrafter"/>
</dbReference>
<dbReference type="GO" id="GO:0004520">
    <property type="term" value="F:DNA endonuclease activity"/>
    <property type="evidence" value="ECO:0007669"/>
    <property type="project" value="TreeGrafter"/>
</dbReference>
<dbReference type="InterPro" id="IPR039197">
    <property type="entry name" value="Mrs1/Cce1"/>
</dbReference>
<dbReference type="InterPro" id="IPR012337">
    <property type="entry name" value="RNaseH-like_sf"/>
</dbReference>
<reference evidence="2 3" key="1">
    <citation type="submission" date="2016-02" db="EMBL/GenBank/DDBJ databases">
        <title>Complete genome sequence and transcriptome regulation of the pentose utilising yeast Sugiyamaella lignohabitans.</title>
        <authorList>
            <person name="Bellasio M."/>
            <person name="Peymann A."/>
            <person name="Valli M."/>
            <person name="Sipitzky M."/>
            <person name="Graf A."/>
            <person name="Sauer M."/>
            <person name="Marx H."/>
            <person name="Mattanovich D."/>
        </authorList>
    </citation>
    <scope>NUCLEOTIDE SEQUENCE [LARGE SCALE GENOMIC DNA]</scope>
    <source>
        <strain evidence="2 3">CBS 10342</strain>
    </source>
</reference>
<gene>
    <name evidence="2" type="ORF">AWJ20_5222</name>
</gene>
<dbReference type="InterPro" id="IPR036397">
    <property type="entry name" value="RNaseH_sf"/>
</dbReference>
<dbReference type="EMBL" id="CP014502">
    <property type="protein sequence ID" value="ANB14260.1"/>
    <property type="molecule type" value="Genomic_DNA"/>
</dbReference>
<evidence type="ECO:0000313" key="2">
    <source>
        <dbReference type="EMBL" id="ANB14260.1"/>
    </source>
</evidence>
<protein>
    <recommendedName>
        <fullName evidence="1">Mitochondrial resolvase Ydc2 catalytic domain-containing protein</fullName>
    </recommendedName>
</protein>
<organism evidence="2 3">
    <name type="scientific">Sugiyamaella lignohabitans</name>
    <dbReference type="NCBI Taxonomy" id="796027"/>
    <lineage>
        <taxon>Eukaryota</taxon>
        <taxon>Fungi</taxon>
        <taxon>Dikarya</taxon>
        <taxon>Ascomycota</taxon>
        <taxon>Saccharomycotina</taxon>
        <taxon>Dipodascomycetes</taxon>
        <taxon>Dipodascales</taxon>
        <taxon>Trichomonascaceae</taxon>
        <taxon>Sugiyamaella</taxon>
    </lineage>
</organism>
<dbReference type="GO" id="GO:0000402">
    <property type="term" value="F:crossed form four-way junction DNA binding"/>
    <property type="evidence" value="ECO:0007669"/>
    <property type="project" value="TreeGrafter"/>
</dbReference>
<dbReference type="PANTHER" id="PTHR28072">
    <property type="entry name" value="CRUCIFORM CUTTING ENDONUCLEASE 1, MITOCHONDRIAL-RELATED"/>
    <property type="match status" value="1"/>
</dbReference>
<evidence type="ECO:0000313" key="3">
    <source>
        <dbReference type="Proteomes" id="UP000189580"/>
    </source>
</evidence>
<dbReference type="PANTHER" id="PTHR28072:SF1">
    <property type="entry name" value="CRUCIFORM CUTTING ENDONUCLEASE 1, MITOCHONDRIAL-RELATED"/>
    <property type="match status" value="1"/>
</dbReference>
<keyword evidence="3" id="KW-1185">Reference proteome</keyword>
<dbReference type="Gene3D" id="3.30.420.10">
    <property type="entry name" value="Ribonuclease H-like superfamily/Ribonuclease H"/>
    <property type="match status" value="1"/>
</dbReference>
<dbReference type="GO" id="GO:0000403">
    <property type="term" value="F:Y-form DNA binding"/>
    <property type="evidence" value="ECO:0007669"/>
    <property type="project" value="TreeGrafter"/>
</dbReference>
<feature type="domain" description="Mitochondrial resolvase Ydc2 catalytic" evidence="1">
    <location>
        <begin position="1"/>
        <end position="223"/>
    </location>
</feature>
<dbReference type="Proteomes" id="UP000189580">
    <property type="component" value="Chromosome d"/>
</dbReference>
<proteinExistence type="predicted"/>
<dbReference type="GO" id="GO:0005739">
    <property type="term" value="C:mitochondrion"/>
    <property type="evidence" value="ECO:0007669"/>
    <property type="project" value="TreeGrafter"/>
</dbReference>
<dbReference type="SUPFAM" id="SSF53098">
    <property type="entry name" value="Ribonuclease H-like"/>
    <property type="match status" value="1"/>
</dbReference>
<dbReference type="OrthoDB" id="5552842at2759"/>
<accession>A0A161HFG0</accession>
<dbReference type="RefSeq" id="XP_018736737.1">
    <property type="nucleotide sequence ID" value="XM_018882352.1"/>
</dbReference>
<dbReference type="KEGG" id="slb:AWJ20_5222"/>
<evidence type="ECO:0000259" key="1">
    <source>
        <dbReference type="Pfam" id="PF09159"/>
    </source>
</evidence>
<dbReference type="InterPro" id="IPR015242">
    <property type="entry name" value="Ydc2_cat"/>
</dbReference>
<dbReference type="AlphaFoldDB" id="A0A161HFG0"/>
<dbReference type="Pfam" id="PF09159">
    <property type="entry name" value="Ydc2-catalyt"/>
    <property type="match status" value="1"/>
</dbReference>
<name>A0A161HFG0_9ASCO</name>
<dbReference type="GeneID" id="30037441"/>